<dbReference type="Gene3D" id="2.40.50.40">
    <property type="match status" value="1"/>
</dbReference>
<name>A0ABQ8FSC7_9PEZI</name>
<dbReference type="EMBL" id="JAGTJR010000065">
    <property type="protein sequence ID" value="KAH7021691.1"/>
    <property type="molecule type" value="Genomic_DNA"/>
</dbReference>
<evidence type="ECO:0008006" key="4">
    <source>
        <dbReference type="Google" id="ProtNLM"/>
    </source>
</evidence>
<reference evidence="2 3" key="1">
    <citation type="journal article" date="2021" name="Nat. Commun.">
        <title>Genetic determinants of endophytism in the Arabidopsis root mycobiome.</title>
        <authorList>
            <person name="Mesny F."/>
            <person name="Miyauchi S."/>
            <person name="Thiergart T."/>
            <person name="Pickel B."/>
            <person name="Atanasova L."/>
            <person name="Karlsson M."/>
            <person name="Huettel B."/>
            <person name="Barry K.W."/>
            <person name="Haridas S."/>
            <person name="Chen C."/>
            <person name="Bauer D."/>
            <person name="Andreopoulos W."/>
            <person name="Pangilinan J."/>
            <person name="LaButti K."/>
            <person name="Riley R."/>
            <person name="Lipzen A."/>
            <person name="Clum A."/>
            <person name="Drula E."/>
            <person name="Henrissat B."/>
            <person name="Kohler A."/>
            <person name="Grigoriev I.V."/>
            <person name="Martin F.M."/>
            <person name="Hacquard S."/>
        </authorList>
    </citation>
    <scope>NUCLEOTIDE SEQUENCE [LARGE SCALE GENOMIC DNA]</scope>
    <source>
        <strain evidence="2 3">MPI-SDFR-AT-0080</strain>
    </source>
</reference>
<evidence type="ECO:0000256" key="1">
    <source>
        <dbReference type="ARBA" id="ARBA00011353"/>
    </source>
</evidence>
<protein>
    <recommendedName>
        <fullName evidence="4">Chromo domain-containing protein</fullName>
    </recommendedName>
</protein>
<dbReference type="Proteomes" id="UP000774617">
    <property type="component" value="Unassembled WGS sequence"/>
</dbReference>
<comment type="caution">
    <text evidence="2">The sequence shown here is derived from an EMBL/GenBank/DDBJ whole genome shotgun (WGS) entry which is preliminary data.</text>
</comment>
<proteinExistence type="predicted"/>
<evidence type="ECO:0000313" key="3">
    <source>
        <dbReference type="Proteomes" id="UP000774617"/>
    </source>
</evidence>
<gene>
    <name evidence="2" type="ORF">B0J12DRAFT_539984</name>
</gene>
<accession>A0ABQ8FSC7</accession>
<keyword evidence="3" id="KW-1185">Reference proteome</keyword>
<organism evidence="2 3">
    <name type="scientific">Macrophomina phaseolina</name>
    <dbReference type="NCBI Taxonomy" id="35725"/>
    <lineage>
        <taxon>Eukaryota</taxon>
        <taxon>Fungi</taxon>
        <taxon>Dikarya</taxon>
        <taxon>Ascomycota</taxon>
        <taxon>Pezizomycotina</taxon>
        <taxon>Dothideomycetes</taxon>
        <taxon>Dothideomycetes incertae sedis</taxon>
        <taxon>Botryosphaeriales</taxon>
        <taxon>Botryosphaeriaceae</taxon>
        <taxon>Macrophomina</taxon>
    </lineage>
</organism>
<feature type="non-terminal residue" evidence="2">
    <location>
        <position position="50"/>
    </location>
</feature>
<evidence type="ECO:0000313" key="2">
    <source>
        <dbReference type="EMBL" id="KAH7021691.1"/>
    </source>
</evidence>
<feature type="non-terminal residue" evidence="2">
    <location>
        <position position="1"/>
    </location>
</feature>
<sequence length="50" mass="6118">RRAKRQKEWPAVRILDESPTHYLIDWASPWDPTWEPKHYANTALITEWKE</sequence>
<dbReference type="InterPro" id="IPR016197">
    <property type="entry name" value="Chromo-like_dom_sf"/>
</dbReference>
<dbReference type="SUPFAM" id="SSF54160">
    <property type="entry name" value="Chromo domain-like"/>
    <property type="match status" value="1"/>
</dbReference>
<comment type="subunit">
    <text evidence="1">Component of the NuA4 histone acetyltransferase complex.</text>
</comment>